<feature type="region of interest" description="Disordered" evidence="1">
    <location>
        <begin position="1"/>
        <end position="23"/>
    </location>
</feature>
<protein>
    <submittedName>
        <fullName evidence="3">Uncharacterized protein</fullName>
    </submittedName>
</protein>
<proteinExistence type="predicted"/>
<name>A0A139WFB5_TRICA</name>
<feature type="transmembrane region" description="Helical" evidence="2">
    <location>
        <begin position="200"/>
        <end position="225"/>
    </location>
</feature>
<keyword evidence="4" id="KW-1185">Reference proteome</keyword>
<dbReference type="Proteomes" id="UP000007266">
    <property type="component" value="Linkage group 7"/>
</dbReference>
<gene>
    <name evidence="3" type="primary">AUGUSTUS-3.0.2_33619</name>
    <name evidence="3" type="ORF">TcasGA2_TC033619</name>
</gene>
<sequence>MLNSLENNSTVKQDVEQRKNGSTKVLSRTTIANLGKTRTSASINVDYAKDKELINNGFQKLVSNVALKKVINKSSKVQTAKKKESKVVASSLPTTFPDRDLSSHIVLTKQMSVDKCTMTDFGEKGNKVDLESSVFSDQPYRDLQWTDPRLLKKYSLYRQQYKKSLTIPIVNKSEYGSDVNSDDDAELFYSKNKQFLFKSLYYFSTTSLSFVGTMCGITLITVVLWKILDEQLIQLNFTLEAPKHALFFQRNLVNFISAAANVVQTLFGKVVRVLTMTTSEAFAKDTDPRTWYSLY</sequence>
<evidence type="ECO:0000256" key="2">
    <source>
        <dbReference type="SAM" id="Phobius"/>
    </source>
</evidence>
<evidence type="ECO:0000313" key="3">
    <source>
        <dbReference type="EMBL" id="KYB26688.1"/>
    </source>
</evidence>
<keyword evidence="2" id="KW-0812">Transmembrane</keyword>
<keyword evidence="2" id="KW-1133">Transmembrane helix</keyword>
<evidence type="ECO:0000313" key="4">
    <source>
        <dbReference type="Proteomes" id="UP000007266"/>
    </source>
</evidence>
<reference evidence="3 4" key="2">
    <citation type="journal article" date="2010" name="Nucleic Acids Res.">
        <title>BeetleBase in 2010: revisions to provide comprehensive genomic information for Tribolium castaneum.</title>
        <authorList>
            <person name="Kim H.S."/>
            <person name="Murphy T."/>
            <person name="Xia J."/>
            <person name="Caragea D."/>
            <person name="Park Y."/>
            <person name="Beeman R.W."/>
            <person name="Lorenzen M.D."/>
            <person name="Butcher S."/>
            <person name="Manak J.R."/>
            <person name="Brown S.J."/>
        </authorList>
    </citation>
    <scope>GENOME REANNOTATION</scope>
    <source>
        <strain evidence="3 4">Georgia GA2</strain>
    </source>
</reference>
<dbReference type="EMBL" id="KQ971352">
    <property type="protein sequence ID" value="KYB26688.1"/>
    <property type="molecule type" value="Genomic_DNA"/>
</dbReference>
<keyword evidence="2" id="KW-0472">Membrane</keyword>
<evidence type="ECO:0000256" key="1">
    <source>
        <dbReference type="SAM" id="MobiDB-lite"/>
    </source>
</evidence>
<accession>A0A139WFB5</accession>
<feature type="compositionally biased region" description="Polar residues" evidence="1">
    <location>
        <begin position="1"/>
        <end position="12"/>
    </location>
</feature>
<dbReference type="AlphaFoldDB" id="A0A139WFB5"/>
<dbReference type="InParanoid" id="A0A139WFB5"/>
<organism evidence="3 4">
    <name type="scientific">Tribolium castaneum</name>
    <name type="common">Red flour beetle</name>
    <dbReference type="NCBI Taxonomy" id="7070"/>
    <lineage>
        <taxon>Eukaryota</taxon>
        <taxon>Metazoa</taxon>
        <taxon>Ecdysozoa</taxon>
        <taxon>Arthropoda</taxon>
        <taxon>Hexapoda</taxon>
        <taxon>Insecta</taxon>
        <taxon>Pterygota</taxon>
        <taxon>Neoptera</taxon>
        <taxon>Endopterygota</taxon>
        <taxon>Coleoptera</taxon>
        <taxon>Polyphaga</taxon>
        <taxon>Cucujiformia</taxon>
        <taxon>Tenebrionidae</taxon>
        <taxon>Tenebrionidae incertae sedis</taxon>
        <taxon>Tribolium</taxon>
    </lineage>
</organism>
<reference evidence="3 4" key="1">
    <citation type="journal article" date="2008" name="Nature">
        <title>The genome of the model beetle and pest Tribolium castaneum.</title>
        <authorList>
            <consortium name="Tribolium Genome Sequencing Consortium"/>
            <person name="Richards S."/>
            <person name="Gibbs R.A."/>
            <person name="Weinstock G.M."/>
            <person name="Brown S.J."/>
            <person name="Denell R."/>
            <person name="Beeman R.W."/>
            <person name="Gibbs R."/>
            <person name="Beeman R.W."/>
            <person name="Brown S.J."/>
            <person name="Bucher G."/>
            <person name="Friedrich M."/>
            <person name="Grimmelikhuijzen C.J."/>
            <person name="Klingler M."/>
            <person name="Lorenzen M."/>
            <person name="Richards S."/>
            <person name="Roth S."/>
            <person name="Schroder R."/>
            <person name="Tautz D."/>
            <person name="Zdobnov E.M."/>
            <person name="Muzny D."/>
            <person name="Gibbs R.A."/>
            <person name="Weinstock G.M."/>
            <person name="Attaway T."/>
            <person name="Bell S."/>
            <person name="Buhay C.J."/>
            <person name="Chandrabose M.N."/>
            <person name="Chavez D."/>
            <person name="Clerk-Blankenburg K.P."/>
            <person name="Cree A."/>
            <person name="Dao M."/>
            <person name="Davis C."/>
            <person name="Chacko J."/>
            <person name="Dinh H."/>
            <person name="Dugan-Rocha S."/>
            <person name="Fowler G."/>
            <person name="Garner T.T."/>
            <person name="Garnes J."/>
            <person name="Gnirke A."/>
            <person name="Hawes A."/>
            <person name="Hernandez J."/>
            <person name="Hines S."/>
            <person name="Holder M."/>
            <person name="Hume J."/>
            <person name="Jhangiani S.N."/>
            <person name="Joshi V."/>
            <person name="Khan Z.M."/>
            <person name="Jackson L."/>
            <person name="Kovar C."/>
            <person name="Kowis A."/>
            <person name="Lee S."/>
            <person name="Lewis L.R."/>
            <person name="Margolis J."/>
            <person name="Morgan M."/>
            <person name="Nazareth L.V."/>
            <person name="Nguyen N."/>
            <person name="Okwuonu G."/>
            <person name="Parker D."/>
            <person name="Richards S."/>
            <person name="Ruiz S.J."/>
            <person name="Santibanez J."/>
            <person name="Savard J."/>
            <person name="Scherer S.E."/>
            <person name="Schneider B."/>
            <person name="Sodergren E."/>
            <person name="Tautz D."/>
            <person name="Vattahil S."/>
            <person name="Villasana D."/>
            <person name="White C.S."/>
            <person name="Wright R."/>
            <person name="Park Y."/>
            <person name="Beeman R.W."/>
            <person name="Lord J."/>
            <person name="Oppert B."/>
            <person name="Lorenzen M."/>
            <person name="Brown S."/>
            <person name="Wang L."/>
            <person name="Savard J."/>
            <person name="Tautz D."/>
            <person name="Richards S."/>
            <person name="Weinstock G."/>
            <person name="Gibbs R.A."/>
            <person name="Liu Y."/>
            <person name="Worley K."/>
            <person name="Weinstock G."/>
            <person name="Elsik C.G."/>
            <person name="Reese J.T."/>
            <person name="Elhaik E."/>
            <person name="Landan G."/>
            <person name="Graur D."/>
            <person name="Arensburger P."/>
            <person name="Atkinson P."/>
            <person name="Beeman R.W."/>
            <person name="Beidler J."/>
            <person name="Brown S.J."/>
            <person name="Demuth J.P."/>
            <person name="Drury D.W."/>
            <person name="Du Y.Z."/>
            <person name="Fujiwara H."/>
            <person name="Lorenzen M."/>
            <person name="Maselli V."/>
            <person name="Osanai M."/>
            <person name="Park Y."/>
            <person name="Robertson H.M."/>
            <person name="Tu Z."/>
            <person name="Wang J.J."/>
            <person name="Wang S."/>
            <person name="Richards S."/>
            <person name="Song H."/>
            <person name="Zhang L."/>
            <person name="Sodergren E."/>
            <person name="Werner D."/>
            <person name="Stanke M."/>
            <person name="Morgenstern B."/>
            <person name="Solovyev V."/>
            <person name="Kosarev P."/>
            <person name="Brown G."/>
            <person name="Chen H.C."/>
            <person name="Ermolaeva O."/>
            <person name="Hlavina W."/>
            <person name="Kapustin Y."/>
            <person name="Kiryutin B."/>
            <person name="Kitts P."/>
            <person name="Maglott D."/>
            <person name="Pruitt K."/>
            <person name="Sapojnikov V."/>
            <person name="Souvorov A."/>
            <person name="Mackey A.J."/>
            <person name="Waterhouse R.M."/>
            <person name="Wyder S."/>
            <person name="Zdobnov E.M."/>
            <person name="Zdobnov E.M."/>
            <person name="Wyder S."/>
            <person name="Kriventseva E.V."/>
            <person name="Kadowaki T."/>
            <person name="Bork P."/>
            <person name="Aranda M."/>
            <person name="Bao R."/>
            <person name="Beermann A."/>
            <person name="Berns N."/>
            <person name="Bolognesi R."/>
            <person name="Bonneton F."/>
            <person name="Bopp D."/>
            <person name="Brown S.J."/>
            <person name="Bucher G."/>
            <person name="Butts T."/>
            <person name="Chaumot A."/>
            <person name="Denell R.E."/>
            <person name="Ferrier D.E."/>
            <person name="Friedrich M."/>
            <person name="Gordon C.M."/>
            <person name="Jindra M."/>
            <person name="Klingler M."/>
            <person name="Lan Q."/>
            <person name="Lattorff H.M."/>
            <person name="Laudet V."/>
            <person name="von Levetsow C."/>
            <person name="Liu Z."/>
            <person name="Lutz R."/>
            <person name="Lynch J.A."/>
            <person name="da Fonseca R.N."/>
            <person name="Posnien N."/>
            <person name="Reuter R."/>
            <person name="Roth S."/>
            <person name="Savard J."/>
            <person name="Schinko J.B."/>
            <person name="Schmitt C."/>
            <person name="Schoppmeier M."/>
            <person name="Schroder R."/>
            <person name="Shippy T.D."/>
            <person name="Simonnet F."/>
            <person name="Marques-Souza H."/>
            <person name="Tautz D."/>
            <person name="Tomoyasu Y."/>
            <person name="Trauner J."/>
            <person name="Van der Zee M."/>
            <person name="Vervoort M."/>
            <person name="Wittkopp N."/>
            <person name="Wimmer E.A."/>
            <person name="Yang X."/>
            <person name="Jones A.K."/>
            <person name="Sattelle D.B."/>
            <person name="Ebert P.R."/>
            <person name="Nelson D."/>
            <person name="Scott J.G."/>
            <person name="Beeman R.W."/>
            <person name="Muthukrishnan S."/>
            <person name="Kramer K.J."/>
            <person name="Arakane Y."/>
            <person name="Beeman R.W."/>
            <person name="Zhu Q."/>
            <person name="Hogenkamp D."/>
            <person name="Dixit R."/>
            <person name="Oppert B."/>
            <person name="Jiang H."/>
            <person name="Zou Z."/>
            <person name="Marshall J."/>
            <person name="Elpidina E."/>
            <person name="Vinokurov K."/>
            <person name="Oppert C."/>
            <person name="Zou Z."/>
            <person name="Evans J."/>
            <person name="Lu Z."/>
            <person name="Zhao P."/>
            <person name="Sumathipala N."/>
            <person name="Altincicek B."/>
            <person name="Vilcinskas A."/>
            <person name="Williams M."/>
            <person name="Hultmark D."/>
            <person name="Hetru C."/>
            <person name="Jiang H."/>
            <person name="Grimmelikhuijzen C.J."/>
            <person name="Hauser F."/>
            <person name="Cazzamali G."/>
            <person name="Williamson M."/>
            <person name="Park Y."/>
            <person name="Li B."/>
            <person name="Tanaka Y."/>
            <person name="Predel R."/>
            <person name="Neupert S."/>
            <person name="Schachtner J."/>
            <person name="Verleyen P."/>
            <person name="Raible F."/>
            <person name="Bork P."/>
            <person name="Friedrich M."/>
            <person name="Walden K.K."/>
            <person name="Robertson H.M."/>
            <person name="Angeli S."/>
            <person name="Foret S."/>
            <person name="Bucher G."/>
            <person name="Schuetz S."/>
            <person name="Maleszka R."/>
            <person name="Wimmer E.A."/>
            <person name="Beeman R.W."/>
            <person name="Lorenzen M."/>
            <person name="Tomoyasu Y."/>
            <person name="Miller S.C."/>
            <person name="Grossmann D."/>
            <person name="Bucher G."/>
        </authorList>
    </citation>
    <scope>NUCLEOTIDE SEQUENCE [LARGE SCALE GENOMIC DNA]</scope>
    <source>
        <strain evidence="3 4">Georgia GA2</strain>
    </source>
</reference>